<dbReference type="InterPro" id="IPR052224">
    <property type="entry name" value="THAP_domain_protein"/>
</dbReference>
<sequence length="410" mass="43138">PGASETNAVLSCTCGLQKRENPSKPPCEVPTKKLILEGSADKAARGSVPLPQKPDTLEALAIAIDPGLTTAPIYVEAQPSVSELDFQAISSPLVGTVNLMPLVQIMEPLNAVALTVTSPTQGLDPISLHLPSQPTVALSPEAAAAPDAPLQPFTAEIAVPGEDLVPEQTPHALVAAVEPRDLADHGALIIENVAIEPFLETDTSAAAAVLSSLQAAPTQMVAYFETIPTAPAAAAPSAMGPLMASVTPPETVLSSALTVPVVSTVPIVSNYAAGGATDFPSPAADVDLETVPEEQLEEHRYHKHQLSTEELVGVVMVLQKKVKVLQQRHRRHCAKLEAMEGVVEQLRKESLVSEEKLKLLEMACFQSSAVIPESGGTVAIICQEDDQALVYAVPQLPDEGNETIIHVEEQ</sequence>
<dbReference type="CTD" id="199745"/>
<dbReference type="PANTHER" id="PTHR46927:SF2">
    <property type="entry name" value="THAP DOMAIN-CONTAINING PROTEIN 8"/>
    <property type="match status" value="1"/>
</dbReference>
<dbReference type="PANTHER" id="PTHR46927">
    <property type="entry name" value="AGAP005574-PA"/>
    <property type="match status" value="1"/>
</dbReference>
<dbReference type="RefSeq" id="XP_025070120.1">
    <property type="nucleotide sequence ID" value="XM_025214335.1"/>
</dbReference>
<dbReference type="GeneID" id="102387041"/>
<organism evidence="1 2">
    <name type="scientific">Alligator sinensis</name>
    <name type="common">Chinese alligator</name>
    <dbReference type="NCBI Taxonomy" id="38654"/>
    <lineage>
        <taxon>Eukaryota</taxon>
        <taxon>Metazoa</taxon>
        <taxon>Chordata</taxon>
        <taxon>Craniata</taxon>
        <taxon>Vertebrata</taxon>
        <taxon>Euteleostomi</taxon>
        <taxon>Archelosauria</taxon>
        <taxon>Archosauria</taxon>
        <taxon>Crocodylia</taxon>
        <taxon>Alligatoridae</taxon>
        <taxon>Alligatorinae</taxon>
        <taxon>Alligator</taxon>
    </lineage>
</organism>
<dbReference type="Proteomes" id="UP000189705">
    <property type="component" value="Unplaced"/>
</dbReference>
<dbReference type="KEGG" id="asn:102387041"/>
<evidence type="ECO:0000313" key="2">
    <source>
        <dbReference type="RefSeq" id="XP_025070120.1"/>
    </source>
</evidence>
<dbReference type="AlphaFoldDB" id="A0A3Q0HHW9"/>
<dbReference type="InParanoid" id="A0A3Q0HHW9"/>
<evidence type="ECO:0000313" key="1">
    <source>
        <dbReference type="Proteomes" id="UP000189705"/>
    </source>
</evidence>
<reference evidence="2" key="1">
    <citation type="submission" date="2025-08" db="UniProtKB">
        <authorList>
            <consortium name="RefSeq"/>
        </authorList>
    </citation>
    <scope>IDENTIFICATION</scope>
</reference>
<keyword evidence="1" id="KW-1185">Reference proteome</keyword>
<gene>
    <name evidence="2" type="primary">THAP8</name>
</gene>
<accession>A0A3Q0HHW9</accession>
<protein>
    <submittedName>
        <fullName evidence="2">THAP domain-containing protein 8</fullName>
    </submittedName>
</protein>
<proteinExistence type="predicted"/>
<name>A0A3Q0HHW9_ALLSI</name>
<feature type="non-terminal residue" evidence="2">
    <location>
        <position position="1"/>
    </location>
</feature>